<evidence type="ECO:0000256" key="7">
    <source>
        <dbReference type="ARBA" id="ARBA00022741"/>
    </source>
</evidence>
<dbReference type="Gene3D" id="3.90.740.10">
    <property type="entry name" value="Valyl/Leucyl/Isoleucyl-tRNA synthetase, editing domain"/>
    <property type="match status" value="1"/>
</dbReference>
<dbReference type="Pfam" id="PF08264">
    <property type="entry name" value="Anticodon_1"/>
    <property type="match status" value="1"/>
</dbReference>
<dbReference type="EMBL" id="KN840583">
    <property type="protein sequence ID" value="KIP04194.1"/>
    <property type="molecule type" value="Genomic_DNA"/>
</dbReference>
<dbReference type="Proteomes" id="UP000053257">
    <property type="component" value="Unassembled WGS sequence"/>
</dbReference>
<dbReference type="FunFam" id="3.90.740.10:FF:000005">
    <property type="entry name" value="Valine--tRNA ligase, mitochondrial"/>
    <property type="match status" value="1"/>
</dbReference>
<dbReference type="STRING" id="745531.A0A0C3NHA9"/>
<dbReference type="AlphaFoldDB" id="A0A0C3NHA9"/>
<dbReference type="InterPro" id="IPR013155">
    <property type="entry name" value="M/V/L/I-tRNA-synth_anticd-bd"/>
</dbReference>
<evidence type="ECO:0000256" key="13">
    <source>
        <dbReference type="ARBA" id="ARBA00047552"/>
    </source>
</evidence>
<dbReference type="InterPro" id="IPR002300">
    <property type="entry name" value="aa-tRNA-synth_Ia"/>
</dbReference>
<dbReference type="EC" id="6.1.1.9" evidence="4"/>
<dbReference type="InterPro" id="IPR033705">
    <property type="entry name" value="Anticodon_Ia_Val"/>
</dbReference>
<dbReference type="HOGENOM" id="CLU_001493_0_1_1"/>
<keyword evidence="9 14" id="KW-0648">Protein biosynthesis</keyword>
<dbReference type="GO" id="GO:0005524">
    <property type="term" value="F:ATP binding"/>
    <property type="evidence" value="ECO:0007669"/>
    <property type="project" value="UniProtKB-KW"/>
</dbReference>
<dbReference type="PROSITE" id="PS00178">
    <property type="entry name" value="AA_TRNA_LIGASE_I"/>
    <property type="match status" value="1"/>
</dbReference>
<dbReference type="GO" id="GO:0006438">
    <property type="term" value="P:valyl-tRNA aminoacylation"/>
    <property type="evidence" value="ECO:0007669"/>
    <property type="project" value="InterPro"/>
</dbReference>
<evidence type="ECO:0000256" key="12">
    <source>
        <dbReference type="ARBA" id="ARBA00040837"/>
    </source>
</evidence>
<evidence type="ECO:0000256" key="8">
    <source>
        <dbReference type="ARBA" id="ARBA00022840"/>
    </source>
</evidence>
<evidence type="ECO:0000256" key="14">
    <source>
        <dbReference type="RuleBase" id="RU363035"/>
    </source>
</evidence>
<dbReference type="FunFam" id="3.40.50.620:FF:000020">
    <property type="entry name" value="Valine--tRNA ligase, mitochondrial"/>
    <property type="match status" value="1"/>
</dbReference>
<dbReference type="HAMAP" id="MF_02004">
    <property type="entry name" value="Val_tRNA_synth_type1"/>
    <property type="match status" value="1"/>
</dbReference>
<dbReference type="SUPFAM" id="SSF52374">
    <property type="entry name" value="Nucleotidylyl transferase"/>
    <property type="match status" value="1"/>
</dbReference>
<sequence length="964" mass="109657">MSNSGYDPMAVEAAWYDWWEAQGFFKPQLTSDGNIKPEGQFVIPAPPPNVTGSLHIGHALTTALQDALIRWNRMLGKTTLFVPGFDHAGISTQSVVEKRLWKTAGKTRHDLGREKFLETVLEWKNDYQGRITNQLKRLGGSYDWSRVAFTMDENLSKAVIEAFCKLHEDGIIYRANRLVNWCVHLNTTLSNLEVDQVELTGRTLLSVPGYDAKERFEFGVITSFAYPIENSDEKIIVATTRPETMLGDSAIAVHPEDPRYKHLHGKFARHPFLDRRIPIVCDDIVVDMEFGTGAVKITPAHDPNDYEVGVRHKLQFINILNDDGTFNENAGPKFKGMKRFHARKAVVQALQDAGLYIEQKDNPMQIPICNKSGDIIEPILKPQWWVNCKPLAEEAIKRTRAGEMIINPKGSENEWYRWLEGIQDWCISRQLWWGHRCPAYFVRIEGQNQDANDGQSWVVGRTLEEATERAKKLANGAKFTLEQDEDVLDTWFSSGLWPFSIMGWPQQTLDVEKFYPSSVLETGWDIIFFWVARMVLLGIHLTDQMPFKEVYCHAMIRDAHGRKMSKSLGNVIDPIDVIQGLDLEALHQKLHEGNLDEKEIQKAKAGQKKDFPKGIPECGTDALRFALCAYTGGGRDINLEILRVHGYRKFCNKVFNATKFAMLKFDEKFVPRPAAQLSGKESLVERWILNKLNEAAAEINRELAARNFMNATNAAYNFWLYELCDVYIEAIKPMTDEAAPAEMRESAQQTLYTCLDHGLRLLHPFMPFVTEELWQRLPRRPNDPTPSIMLSQFPVYADAWVFDGSEFDLVFSAIRSCRSLASMYNINEVQPYIRVTTDAEAKLFEEQASTIVVLTKGCKNVKIVRDVSEVPEGCASAVLSSTIVVHALIKGLVDLDIEIVKNEKKLNVAKLALDKVKKAEAVPNYEEIVPVETRDFNTERRQTLEVDIETLETSIAMFKKLKET</sequence>
<dbReference type="OrthoDB" id="629407at2759"/>
<reference evidence="17 18" key="1">
    <citation type="journal article" date="2014" name="PLoS Genet.">
        <title>Analysis of the Phlebiopsis gigantea genome, transcriptome and secretome provides insight into its pioneer colonization strategies of wood.</title>
        <authorList>
            <person name="Hori C."/>
            <person name="Ishida T."/>
            <person name="Igarashi K."/>
            <person name="Samejima M."/>
            <person name="Suzuki H."/>
            <person name="Master E."/>
            <person name="Ferreira P."/>
            <person name="Ruiz-Duenas F.J."/>
            <person name="Held B."/>
            <person name="Canessa P."/>
            <person name="Larrondo L.F."/>
            <person name="Schmoll M."/>
            <person name="Druzhinina I.S."/>
            <person name="Kubicek C.P."/>
            <person name="Gaskell J.A."/>
            <person name="Kersten P."/>
            <person name="St John F."/>
            <person name="Glasner J."/>
            <person name="Sabat G."/>
            <person name="Splinter BonDurant S."/>
            <person name="Syed K."/>
            <person name="Yadav J."/>
            <person name="Mgbeahuruike A.C."/>
            <person name="Kovalchuk A."/>
            <person name="Asiegbu F.O."/>
            <person name="Lackner G."/>
            <person name="Hoffmeister D."/>
            <person name="Rencoret J."/>
            <person name="Gutierrez A."/>
            <person name="Sun H."/>
            <person name="Lindquist E."/>
            <person name="Barry K."/>
            <person name="Riley R."/>
            <person name="Grigoriev I.V."/>
            <person name="Henrissat B."/>
            <person name="Kues U."/>
            <person name="Berka R.M."/>
            <person name="Martinez A.T."/>
            <person name="Covert S.F."/>
            <person name="Blanchette R.A."/>
            <person name="Cullen D."/>
        </authorList>
    </citation>
    <scope>NUCLEOTIDE SEQUENCE [LARGE SCALE GENOMIC DNA]</scope>
    <source>
        <strain evidence="17 18">11061_1 CR5-6</strain>
    </source>
</reference>
<dbReference type="CDD" id="cd00817">
    <property type="entry name" value="ValRS_core"/>
    <property type="match status" value="1"/>
</dbReference>
<comment type="subcellular location">
    <subcellularLocation>
        <location evidence="2">Cytoplasm</location>
    </subcellularLocation>
    <subcellularLocation>
        <location evidence="1">Mitochondrion</location>
    </subcellularLocation>
</comment>
<dbReference type="PANTHER" id="PTHR11946">
    <property type="entry name" value="VALYL-TRNA SYNTHETASES"/>
    <property type="match status" value="1"/>
</dbReference>
<proteinExistence type="inferred from homology"/>
<keyword evidence="6 14" id="KW-0436">Ligase</keyword>
<feature type="domain" description="Methionyl/Valyl/Leucyl/Isoleucyl-tRNA synthetase anticodon-binding" evidence="16">
    <location>
        <begin position="685"/>
        <end position="830"/>
    </location>
</feature>
<gene>
    <name evidence="17" type="ORF">PHLGIDRAFT_93840</name>
</gene>
<evidence type="ECO:0000256" key="10">
    <source>
        <dbReference type="ARBA" id="ARBA00023146"/>
    </source>
</evidence>
<dbReference type="FunFam" id="3.40.50.620:FF:000078">
    <property type="entry name" value="Valine--tRNA ligase, mitochondrial"/>
    <property type="match status" value="1"/>
</dbReference>
<dbReference type="GO" id="GO:0002161">
    <property type="term" value="F:aminoacyl-tRNA deacylase activity"/>
    <property type="evidence" value="ECO:0007669"/>
    <property type="project" value="InterPro"/>
</dbReference>
<evidence type="ECO:0000256" key="6">
    <source>
        <dbReference type="ARBA" id="ARBA00022598"/>
    </source>
</evidence>
<evidence type="ECO:0000256" key="4">
    <source>
        <dbReference type="ARBA" id="ARBA00013169"/>
    </source>
</evidence>
<feature type="domain" description="Aminoacyl-tRNA synthetase class Ia" evidence="15">
    <location>
        <begin position="15"/>
        <end position="639"/>
    </location>
</feature>
<evidence type="ECO:0000256" key="5">
    <source>
        <dbReference type="ARBA" id="ARBA00022490"/>
    </source>
</evidence>
<dbReference type="GO" id="GO:0005739">
    <property type="term" value="C:mitochondrion"/>
    <property type="evidence" value="ECO:0007669"/>
    <property type="project" value="UniProtKB-SubCell"/>
</dbReference>
<dbReference type="InterPro" id="IPR002303">
    <property type="entry name" value="Valyl-tRNA_ligase"/>
</dbReference>
<dbReference type="InterPro" id="IPR009008">
    <property type="entry name" value="Val/Leu/Ile-tRNA-synth_edit"/>
</dbReference>
<evidence type="ECO:0000256" key="1">
    <source>
        <dbReference type="ARBA" id="ARBA00004173"/>
    </source>
</evidence>
<evidence type="ECO:0000256" key="3">
    <source>
        <dbReference type="ARBA" id="ARBA00005594"/>
    </source>
</evidence>
<dbReference type="InterPro" id="IPR009080">
    <property type="entry name" value="tRNAsynth_Ia_anticodon-bd"/>
</dbReference>
<evidence type="ECO:0000313" key="17">
    <source>
        <dbReference type="EMBL" id="KIP04194.1"/>
    </source>
</evidence>
<dbReference type="PANTHER" id="PTHR11946:SF109">
    <property type="entry name" value="VALINE--TRNA LIGASE"/>
    <property type="match status" value="1"/>
</dbReference>
<keyword evidence="18" id="KW-1185">Reference proteome</keyword>
<dbReference type="GO" id="GO:0004832">
    <property type="term" value="F:valine-tRNA ligase activity"/>
    <property type="evidence" value="ECO:0007669"/>
    <property type="project" value="UniProtKB-EC"/>
</dbReference>
<dbReference type="Gene3D" id="1.10.730.10">
    <property type="entry name" value="Isoleucyl-tRNA Synthetase, Domain 1"/>
    <property type="match status" value="1"/>
</dbReference>
<dbReference type="Gene3D" id="3.40.50.620">
    <property type="entry name" value="HUPs"/>
    <property type="match status" value="2"/>
</dbReference>
<protein>
    <recommendedName>
        <fullName evidence="12">Valine--tRNA ligase, mitochondrial</fullName>
        <ecNumber evidence="4">6.1.1.9</ecNumber>
    </recommendedName>
    <alternativeName>
        <fullName evidence="11">Valyl-tRNA synthetase</fullName>
    </alternativeName>
</protein>
<keyword evidence="8 14" id="KW-0067">ATP-binding</keyword>
<dbReference type="GO" id="GO:0005829">
    <property type="term" value="C:cytosol"/>
    <property type="evidence" value="ECO:0007669"/>
    <property type="project" value="TreeGrafter"/>
</dbReference>
<dbReference type="NCBIfam" id="TIGR00422">
    <property type="entry name" value="valS"/>
    <property type="match status" value="1"/>
</dbReference>
<accession>A0A0C3NHA9</accession>
<dbReference type="PRINTS" id="PR00986">
    <property type="entry name" value="TRNASYNTHVAL"/>
</dbReference>
<comment type="similarity">
    <text evidence="3 14">Belongs to the class-I aminoacyl-tRNA synthetase family.</text>
</comment>
<evidence type="ECO:0000256" key="9">
    <source>
        <dbReference type="ARBA" id="ARBA00022917"/>
    </source>
</evidence>
<keyword evidence="10 14" id="KW-0030">Aminoacyl-tRNA synthetase</keyword>
<dbReference type="Pfam" id="PF00133">
    <property type="entry name" value="tRNA-synt_1"/>
    <property type="match status" value="1"/>
</dbReference>
<dbReference type="FunFam" id="1.10.730.10:FF:000009">
    <property type="entry name" value="Valine--tRNA ligase, mitochondrial"/>
    <property type="match status" value="1"/>
</dbReference>
<dbReference type="SUPFAM" id="SSF50677">
    <property type="entry name" value="ValRS/IleRS/LeuRS editing domain"/>
    <property type="match status" value="1"/>
</dbReference>
<comment type="catalytic activity">
    <reaction evidence="13">
        <text>tRNA(Val) + L-valine + ATP = L-valyl-tRNA(Val) + AMP + diphosphate</text>
        <dbReference type="Rhea" id="RHEA:10704"/>
        <dbReference type="Rhea" id="RHEA-COMP:9672"/>
        <dbReference type="Rhea" id="RHEA-COMP:9708"/>
        <dbReference type="ChEBI" id="CHEBI:30616"/>
        <dbReference type="ChEBI" id="CHEBI:33019"/>
        <dbReference type="ChEBI" id="CHEBI:57762"/>
        <dbReference type="ChEBI" id="CHEBI:78442"/>
        <dbReference type="ChEBI" id="CHEBI:78537"/>
        <dbReference type="ChEBI" id="CHEBI:456215"/>
        <dbReference type="EC" id="6.1.1.9"/>
    </reaction>
</comment>
<evidence type="ECO:0000259" key="16">
    <source>
        <dbReference type="Pfam" id="PF08264"/>
    </source>
</evidence>
<dbReference type="NCBIfam" id="NF004349">
    <property type="entry name" value="PRK05729.1"/>
    <property type="match status" value="1"/>
</dbReference>
<keyword evidence="5" id="KW-0963">Cytoplasm</keyword>
<keyword evidence="7 14" id="KW-0547">Nucleotide-binding</keyword>
<dbReference type="SUPFAM" id="SSF47323">
    <property type="entry name" value="Anticodon-binding domain of a subclass of class I aminoacyl-tRNA synthetases"/>
    <property type="match status" value="1"/>
</dbReference>
<dbReference type="InterPro" id="IPR014729">
    <property type="entry name" value="Rossmann-like_a/b/a_fold"/>
</dbReference>
<name>A0A0C3NHA9_PHLG1</name>
<evidence type="ECO:0000256" key="11">
    <source>
        <dbReference type="ARBA" id="ARBA00029936"/>
    </source>
</evidence>
<dbReference type="CDD" id="cd07962">
    <property type="entry name" value="Anticodon_Ia_Val"/>
    <property type="match status" value="1"/>
</dbReference>
<organism evidence="17 18">
    <name type="scientific">Phlebiopsis gigantea (strain 11061_1 CR5-6)</name>
    <name type="common">White-rot fungus</name>
    <name type="synonym">Peniophora gigantea</name>
    <dbReference type="NCBI Taxonomy" id="745531"/>
    <lineage>
        <taxon>Eukaryota</taxon>
        <taxon>Fungi</taxon>
        <taxon>Dikarya</taxon>
        <taxon>Basidiomycota</taxon>
        <taxon>Agaricomycotina</taxon>
        <taxon>Agaricomycetes</taxon>
        <taxon>Polyporales</taxon>
        <taxon>Phanerochaetaceae</taxon>
        <taxon>Phlebiopsis</taxon>
    </lineage>
</organism>
<evidence type="ECO:0000259" key="15">
    <source>
        <dbReference type="Pfam" id="PF00133"/>
    </source>
</evidence>
<evidence type="ECO:0000256" key="2">
    <source>
        <dbReference type="ARBA" id="ARBA00004496"/>
    </source>
</evidence>
<evidence type="ECO:0000313" key="18">
    <source>
        <dbReference type="Proteomes" id="UP000053257"/>
    </source>
</evidence>
<dbReference type="InterPro" id="IPR001412">
    <property type="entry name" value="aa-tRNA-synth_I_CS"/>
</dbReference>